<sequence>ESAVAVRASAGRPTRFPRRAHNPSPGPGGDRPRPDDQHGARAARAAHPAALPQALADGRPPHRGHAPPGTARPHLGERDGVHLPAAGGRLVDAAGRGAGLDATREDRGADRGEAVARLSAAPLADPLPLLPQDRRRPPAGLDAGRPRGRVHGGPGVAPL</sequence>
<organism evidence="2">
    <name type="scientific">uncultured Thermoleophilia bacterium</name>
    <dbReference type="NCBI Taxonomy" id="1497501"/>
    <lineage>
        <taxon>Bacteria</taxon>
        <taxon>Bacillati</taxon>
        <taxon>Actinomycetota</taxon>
        <taxon>Thermoleophilia</taxon>
        <taxon>environmental samples</taxon>
    </lineage>
</organism>
<protein>
    <submittedName>
        <fullName evidence="2">Uncharacterized protein</fullName>
    </submittedName>
</protein>
<feature type="compositionally biased region" description="Low complexity" evidence="1">
    <location>
        <begin position="40"/>
        <end position="58"/>
    </location>
</feature>
<gene>
    <name evidence="2" type="ORF">AVDCRST_MAG79-2876</name>
</gene>
<feature type="region of interest" description="Disordered" evidence="1">
    <location>
        <begin position="1"/>
        <end position="159"/>
    </location>
</feature>
<feature type="compositionally biased region" description="Basic and acidic residues" evidence="1">
    <location>
        <begin position="30"/>
        <end position="39"/>
    </location>
</feature>
<reference evidence="2" key="1">
    <citation type="submission" date="2020-02" db="EMBL/GenBank/DDBJ databases">
        <authorList>
            <person name="Meier V. D."/>
        </authorList>
    </citation>
    <scope>NUCLEOTIDE SEQUENCE</scope>
    <source>
        <strain evidence="2">AVDCRST_MAG79</strain>
    </source>
</reference>
<dbReference type="EMBL" id="CADCWC010000453">
    <property type="protein sequence ID" value="CAA9553384.1"/>
    <property type="molecule type" value="Genomic_DNA"/>
</dbReference>
<name>A0A6J4UMP3_9ACTN</name>
<accession>A0A6J4UMP3</accession>
<feature type="non-terminal residue" evidence="2">
    <location>
        <position position="159"/>
    </location>
</feature>
<dbReference type="AlphaFoldDB" id="A0A6J4UMP3"/>
<feature type="compositionally biased region" description="Basic and acidic residues" evidence="1">
    <location>
        <begin position="102"/>
        <end position="114"/>
    </location>
</feature>
<evidence type="ECO:0000256" key="1">
    <source>
        <dbReference type="SAM" id="MobiDB-lite"/>
    </source>
</evidence>
<feature type="compositionally biased region" description="Low complexity" evidence="1">
    <location>
        <begin position="116"/>
        <end position="131"/>
    </location>
</feature>
<feature type="non-terminal residue" evidence="2">
    <location>
        <position position="1"/>
    </location>
</feature>
<evidence type="ECO:0000313" key="2">
    <source>
        <dbReference type="EMBL" id="CAA9553384.1"/>
    </source>
</evidence>
<proteinExistence type="predicted"/>